<proteinExistence type="predicted"/>
<sequence>MKDHRMWFQKLLRALFSSRVALPAKSSKEAADLAARNIVRSYARGNVNLQRGRYLTSEQLETRKQKLAHHAF</sequence>
<comment type="caution">
    <text evidence="1">The sequence shown here is derived from an EMBL/GenBank/DDBJ whole genome shotgun (WGS) entry which is preliminary data.</text>
</comment>
<protein>
    <submittedName>
        <fullName evidence="1">Uncharacterized protein</fullName>
    </submittedName>
</protein>
<organism evidence="1 2">
    <name type="scientific">Pseudomonas allii</name>
    <dbReference type="NCBI Taxonomy" id="2740531"/>
    <lineage>
        <taxon>Bacteria</taxon>
        <taxon>Pseudomonadati</taxon>
        <taxon>Pseudomonadota</taxon>
        <taxon>Gammaproteobacteria</taxon>
        <taxon>Pseudomonadales</taxon>
        <taxon>Pseudomonadaceae</taxon>
        <taxon>Pseudomonas</taxon>
    </lineage>
</organism>
<dbReference type="AlphaFoldDB" id="A0A7Y8RL78"/>
<evidence type="ECO:0000313" key="1">
    <source>
        <dbReference type="EMBL" id="NWN60828.1"/>
    </source>
</evidence>
<reference evidence="1 2" key="1">
    <citation type="submission" date="2020-05" db="EMBL/GenBank/DDBJ databases">
        <title>Onion-isolated Pseudomonas sp.</title>
        <authorList>
            <person name="Fujikawa T."/>
            <person name="Sawada H."/>
        </authorList>
    </citation>
    <scope>NUCLEOTIDE SEQUENCE [LARGE SCALE GENOMIC DNA]</scope>
    <source>
        <strain evidence="1 2">MAFF 301512</strain>
    </source>
</reference>
<name>A0A7Y8RL78_9PSED</name>
<gene>
    <name evidence="1" type="ORF">HT123_06335</name>
</gene>
<evidence type="ECO:0000313" key="2">
    <source>
        <dbReference type="Proteomes" id="UP000543908"/>
    </source>
</evidence>
<dbReference type="EMBL" id="JABUHS010000040">
    <property type="protein sequence ID" value="NWN60828.1"/>
    <property type="molecule type" value="Genomic_DNA"/>
</dbReference>
<accession>A0A7Y8RL78</accession>
<dbReference type="Proteomes" id="UP000543908">
    <property type="component" value="Unassembled WGS sequence"/>
</dbReference>